<feature type="binding site" evidence="11">
    <location>
        <position position="91"/>
    </location>
    <ligand>
        <name>Ni(2+)</name>
        <dbReference type="ChEBI" id="CHEBI:49786"/>
        <note>for nickel-dependent acireductone dioxygenase activity</note>
    </ligand>
</feature>
<dbReference type="InterPro" id="IPR027496">
    <property type="entry name" value="ARD_euk"/>
</dbReference>
<accession>A0A0H2RJB9</accession>
<dbReference type="EC" id="1.13.11.53" evidence="11"/>
<dbReference type="GO" id="GO:0010308">
    <property type="term" value="F:acireductone dioxygenase (Ni2+-requiring) activity"/>
    <property type="evidence" value="ECO:0007669"/>
    <property type="project" value="UniProtKB-UniRule"/>
</dbReference>
<dbReference type="EMBL" id="KQ085985">
    <property type="protein sequence ID" value="KLO12100.1"/>
    <property type="molecule type" value="Genomic_DNA"/>
</dbReference>
<feature type="binding site" evidence="11">
    <location>
        <position position="95"/>
    </location>
    <ligand>
        <name>Fe(2+)</name>
        <dbReference type="ChEBI" id="CHEBI:29033"/>
        <note>for iron-dependent acireductone dioxygenase activity</note>
    </ligand>
</feature>
<keyword evidence="5 11" id="KW-0479">Metal-binding</keyword>
<dbReference type="EC" id="1.13.11.54" evidence="11"/>
<dbReference type="GO" id="GO:0005506">
    <property type="term" value="F:iron ion binding"/>
    <property type="evidence" value="ECO:0007669"/>
    <property type="project" value="UniProtKB-UniRule"/>
</dbReference>
<evidence type="ECO:0000256" key="6">
    <source>
        <dbReference type="ARBA" id="ARBA00022964"/>
    </source>
</evidence>
<dbReference type="PANTHER" id="PTHR23418">
    <property type="entry name" value="ACIREDUCTONE DIOXYGENASE"/>
    <property type="match status" value="1"/>
</dbReference>
<evidence type="ECO:0000256" key="2">
    <source>
        <dbReference type="ARBA" id="ARBA00022490"/>
    </source>
</evidence>
<sequence length="189" mass="21731">MRAYYFDNAPGDQRLPHDSGRAVSPSTLEAIGVLHWSIPIDESPAESHIRQINEVAQERQYRNRDVISVTKEGLGDAYESKIKMFYEEHMHEDEEIRYILKGSGFFDVREHPNDQWIRVHLSAGDLLVLPAGIYHRFTLDERNSVKTMRLFKDEPKWTALNRGPATDANPYRKTYLDSIRSARAVASSA</sequence>
<dbReference type="InParanoid" id="A0A0H2RJB9"/>
<name>A0A0H2RJB9_9AGAM</name>
<evidence type="ECO:0000256" key="8">
    <source>
        <dbReference type="ARBA" id="ARBA00023004"/>
    </source>
</evidence>
<reference evidence="13 14" key="1">
    <citation type="submission" date="2015-04" db="EMBL/GenBank/DDBJ databases">
        <title>Complete genome sequence of Schizopora paradoxa KUC8140, a cosmopolitan wood degrader in East Asia.</title>
        <authorList>
            <consortium name="DOE Joint Genome Institute"/>
            <person name="Min B."/>
            <person name="Park H."/>
            <person name="Jang Y."/>
            <person name="Kim J.-J."/>
            <person name="Kim K.H."/>
            <person name="Pangilinan J."/>
            <person name="Lipzen A."/>
            <person name="Riley R."/>
            <person name="Grigoriev I.V."/>
            <person name="Spatafora J.W."/>
            <person name="Choi I.-G."/>
        </authorList>
    </citation>
    <scope>NUCLEOTIDE SEQUENCE [LARGE SCALE GENOMIC DNA]</scope>
    <source>
        <strain evidence="13 14">KUC8140</strain>
    </source>
</reference>
<keyword evidence="3 11" id="KW-0533">Nickel</keyword>
<feature type="binding site" evidence="11">
    <location>
        <position position="89"/>
    </location>
    <ligand>
        <name>Ni(2+)</name>
        <dbReference type="ChEBI" id="CHEBI:49786"/>
        <note>for nickel-dependent acireductone dioxygenase activity</note>
    </ligand>
</feature>
<evidence type="ECO:0000313" key="13">
    <source>
        <dbReference type="EMBL" id="KLO12100.1"/>
    </source>
</evidence>
<dbReference type="InterPro" id="IPR011051">
    <property type="entry name" value="RmlC_Cupin_sf"/>
</dbReference>
<dbReference type="AlphaFoldDB" id="A0A0H2RJB9"/>
<feature type="binding site" evidence="11">
    <location>
        <position position="95"/>
    </location>
    <ligand>
        <name>Ni(2+)</name>
        <dbReference type="ChEBI" id="CHEBI:49786"/>
        <note>for nickel-dependent acireductone dioxygenase activity</note>
    </ligand>
</feature>
<feature type="binding site" evidence="11">
    <location>
        <position position="89"/>
    </location>
    <ligand>
        <name>Fe(2+)</name>
        <dbReference type="ChEBI" id="CHEBI:29033"/>
        <note>for iron-dependent acireductone dioxygenase activity</note>
    </ligand>
</feature>
<dbReference type="PANTHER" id="PTHR23418:SF0">
    <property type="entry name" value="ACIREDUCTONE DIOXYGENASE"/>
    <property type="match status" value="1"/>
</dbReference>
<dbReference type="GO" id="GO:0005737">
    <property type="term" value="C:cytoplasm"/>
    <property type="evidence" value="ECO:0007669"/>
    <property type="project" value="UniProtKB-SubCell"/>
</dbReference>
<feature type="binding site" evidence="11">
    <location>
        <position position="135"/>
    </location>
    <ligand>
        <name>Fe(2+)</name>
        <dbReference type="ChEBI" id="CHEBI:29033"/>
        <note>for iron-dependent acireductone dioxygenase activity</note>
    </ligand>
</feature>
<evidence type="ECO:0000256" key="4">
    <source>
        <dbReference type="ARBA" id="ARBA00022605"/>
    </source>
</evidence>
<comment type="pathway">
    <text evidence="11">Amino-acid biosynthesis; L-methionine biosynthesis via salvage pathway; L-methionine from S-methyl-5-thio-alpha-D-ribose 1-phosphate: step 5/6.</text>
</comment>
<dbReference type="FunCoup" id="A0A0H2RJB9">
    <property type="interactions" value="77"/>
</dbReference>
<evidence type="ECO:0000256" key="11">
    <source>
        <dbReference type="HAMAP-Rule" id="MF_03154"/>
    </source>
</evidence>
<dbReference type="CDD" id="cd02232">
    <property type="entry name" value="cupin_ARD"/>
    <property type="match status" value="1"/>
</dbReference>
<evidence type="ECO:0000256" key="3">
    <source>
        <dbReference type="ARBA" id="ARBA00022596"/>
    </source>
</evidence>
<dbReference type="HAMAP" id="MF_03154">
    <property type="entry name" value="Salvage_MtnD_euk"/>
    <property type="match status" value="1"/>
</dbReference>
<keyword evidence="14" id="KW-1185">Reference proteome</keyword>
<comment type="catalytic activity">
    <reaction evidence="1 11">
        <text>1,2-dihydroxy-5-(methylsulfanyl)pent-1-en-3-one + O2 = 4-methylsulfanyl-2-oxobutanoate + formate + 2 H(+)</text>
        <dbReference type="Rhea" id="RHEA:24504"/>
        <dbReference type="ChEBI" id="CHEBI:15378"/>
        <dbReference type="ChEBI" id="CHEBI:15379"/>
        <dbReference type="ChEBI" id="CHEBI:15740"/>
        <dbReference type="ChEBI" id="CHEBI:16723"/>
        <dbReference type="ChEBI" id="CHEBI:49252"/>
        <dbReference type="EC" id="1.13.11.54"/>
    </reaction>
</comment>
<dbReference type="UniPathway" id="UPA00904">
    <property type="reaction ID" value="UER00878"/>
</dbReference>
<evidence type="ECO:0000256" key="7">
    <source>
        <dbReference type="ARBA" id="ARBA00023002"/>
    </source>
</evidence>
<feature type="binding site" evidence="11">
    <location>
        <position position="91"/>
    </location>
    <ligand>
        <name>Fe(2+)</name>
        <dbReference type="ChEBI" id="CHEBI:29033"/>
        <note>for iron-dependent acireductone dioxygenase activity</note>
    </ligand>
</feature>
<evidence type="ECO:0000256" key="9">
    <source>
        <dbReference type="ARBA" id="ARBA00023167"/>
    </source>
</evidence>
<evidence type="ECO:0000256" key="12">
    <source>
        <dbReference type="SAM" id="MobiDB-lite"/>
    </source>
</evidence>
<protein>
    <recommendedName>
        <fullName evidence="11">Acireductone dioxygenase</fullName>
    </recommendedName>
    <alternativeName>
        <fullName evidence="11">Acireductone dioxygenase (Fe(2+)-requiring)</fullName>
        <shortName evidence="11">ARD'</shortName>
        <shortName evidence="11">Fe-ARD</shortName>
        <ecNumber evidence="11">1.13.11.54</ecNumber>
    </alternativeName>
    <alternativeName>
        <fullName evidence="11">Acireductone dioxygenase (Ni(2+)-requiring)</fullName>
        <shortName evidence="11">ARD</shortName>
        <shortName evidence="11">Ni-ARD</shortName>
        <ecNumber evidence="11">1.13.11.53</ecNumber>
    </alternativeName>
</protein>
<comment type="cofactor">
    <cofactor evidence="11">
        <name>Fe(2+)</name>
        <dbReference type="ChEBI" id="CHEBI:29033"/>
    </cofactor>
    <cofactor evidence="11">
        <name>Ni(2+)</name>
        <dbReference type="ChEBI" id="CHEBI:49786"/>
    </cofactor>
    <text evidence="11">Binds either 1 Fe or Ni cation per monomer. Iron-binding promotes an acireductone dioxygenase reaction producing 2-keto-4-methylthiobutyrate, while nickel-binding promotes an acireductone dioxygenase reaction producing 3-(methylsulfanyl)propanoate.</text>
</comment>
<keyword evidence="10 11" id="KW-0539">Nucleus</keyword>
<comment type="similarity">
    <text evidence="11">Belongs to the acireductone dioxygenase (ARD) family.</text>
</comment>
<proteinExistence type="inferred from homology"/>
<gene>
    <name evidence="11" type="primary">ADI1</name>
    <name evidence="13" type="ORF">SCHPADRAFT_854360</name>
</gene>
<evidence type="ECO:0000256" key="1">
    <source>
        <dbReference type="ARBA" id="ARBA00000428"/>
    </source>
</evidence>
<feature type="binding site" evidence="11">
    <location>
        <position position="135"/>
    </location>
    <ligand>
        <name>Ni(2+)</name>
        <dbReference type="ChEBI" id="CHEBI:49786"/>
        <note>for nickel-dependent acireductone dioxygenase activity</note>
    </ligand>
</feature>
<dbReference type="GO" id="GO:0010309">
    <property type="term" value="F:acireductone dioxygenase [iron(II)-requiring] activity"/>
    <property type="evidence" value="ECO:0007669"/>
    <property type="project" value="UniProtKB-UniRule"/>
</dbReference>
<keyword evidence="8 11" id="KW-0408">Iron</keyword>
<keyword evidence="2 11" id="KW-0963">Cytoplasm</keyword>
<dbReference type="OrthoDB" id="1867259at2759"/>
<evidence type="ECO:0000313" key="14">
    <source>
        <dbReference type="Proteomes" id="UP000053477"/>
    </source>
</evidence>
<dbReference type="FunFam" id="2.60.120.10:FF:000079">
    <property type="entry name" value="1,2-dihydroxy-3-keto-5-methylthiopentene dioxygenase"/>
    <property type="match status" value="1"/>
</dbReference>
<dbReference type="Gene3D" id="2.60.120.10">
    <property type="entry name" value="Jelly Rolls"/>
    <property type="match status" value="1"/>
</dbReference>
<dbReference type="GO" id="GO:0005634">
    <property type="term" value="C:nucleus"/>
    <property type="evidence" value="ECO:0007669"/>
    <property type="project" value="UniProtKB-SubCell"/>
</dbReference>
<keyword evidence="4 11" id="KW-0028">Amino-acid biosynthesis</keyword>
<dbReference type="STRING" id="27342.A0A0H2RJB9"/>
<keyword evidence="6 11" id="KW-0223">Dioxygenase</keyword>
<comment type="subcellular location">
    <subcellularLocation>
        <location evidence="11">Cytoplasm</location>
    </subcellularLocation>
    <subcellularLocation>
        <location evidence="11">Nucleus</location>
    </subcellularLocation>
</comment>
<dbReference type="InterPro" id="IPR004313">
    <property type="entry name" value="ARD"/>
</dbReference>
<evidence type="ECO:0000256" key="5">
    <source>
        <dbReference type="ARBA" id="ARBA00022723"/>
    </source>
</evidence>
<dbReference type="GO" id="GO:0016151">
    <property type="term" value="F:nickel cation binding"/>
    <property type="evidence" value="ECO:0007669"/>
    <property type="project" value="UniProtKB-UniRule"/>
</dbReference>
<organism evidence="13 14">
    <name type="scientific">Schizopora paradoxa</name>
    <dbReference type="NCBI Taxonomy" id="27342"/>
    <lineage>
        <taxon>Eukaryota</taxon>
        <taxon>Fungi</taxon>
        <taxon>Dikarya</taxon>
        <taxon>Basidiomycota</taxon>
        <taxon>Agaricomycotina</taxon>
        <taxon>Agaricomycetes</taxon>
        <taxon>Hymenochaetales</taxon>
        <taxon>Schizoporaceae</taxon>
        <taxon>Schizopora</taxon>
    </lineage>
</organism>
<keyword evidence="9 11" id="KW-0486">Methionine biosynthesis</keyword>
<keyword evidence="7 11" id="KW-0560">Oxidoreductase</keyword>
<dbReference type="GO" id="GO:0019509">
    <property type="term" value="P:L-methionine salvage from methylthioadenosine"/>
    <property type="evidence" value="ECO:0007669"/>
    <property type="project" value="UniProtKB-UniRule"/>
</dbReference>
<comment type="function">
    <text evidence="11">Catalyzes 2 different reactions between oxygen and the acireductone 1,2-dihydroxy-3-keto-5-methylthiopentene (DHK-MTPene) depending upon the metal bound in the active site. Fe-containing acireductone dioxygenase (Fe-ARD) produces formate and 2-keto-4-methylthiobutyrate (KMTB), the alpha-ketoacid precursor of methionine in the methionine recycle pathway. Ni-containing acireductone dioxygenase (Ni-ARD) produces methylthiopropionate, carbon monoxide and formate, and does not lie on the methionine recycle pathway.</text>
</comment>
<dbReference type="Pfam" id="PF03079">
    <property type="entry name" value="ARD"/>
    <property type="match status" value="1"/>
</dbReference>
<feature type="region of interest" description="Disordered" evidence="12">
    <location>
        <begin position="1"/>
        <end position="21"/>
    </location>
</feature>
<comment type="catalytic activity">
    <reaction evidence="11">
        <text>1,2-dihydroxy-5-(methylsulfanyl)pent-1-en-3-one + O2 = 3-(methylsulfanyl)propanoate + CO + formate + 2 H(+)</text>
        <dbReference type="Rhea" id="RHEA:14161"/>
        <dbReference type="ChEBI" id="CHEBI:15378"/>
        <dbReference type="ChEBI" id="CHEBI:15379"/>
        <dbReference type="ChEBI" id="CHEBI:15740"/>
        <dbReference type="ChEBI" id="CHEBI:17245"/>
        <dbReference type="ChEBI" id="CHEBI:49016"/>
        <dbReference type="ChEBI" id="CHEBI:49252"/>
        <dbReference type="EC" id="1.13.11.53"/>
    </reaction>
</comment>
<evidence type="ECO:0000256" key="10">
    <source>
        <dbReference type="ARBA" id="ARBA00023242"/>
    </source>
</evidence>
<dbReference type="Proteomes" id="UP000053477">
    <property type="component" value="Unassembled WGS sequence"/>
</dbReference>
<dbReference type="InterPro" id="IPR014710">
    <property type="entry name" value="RmlC-like_jellyroll"/>
</dbReference>
<dbReference type="SUPFAM" id="SSF51182">
    <property type="entry name" value="RmlC-like cupins"/>
    <property type="match status" value="1"/>
</dbReference>